<dbReference type="EMBL" id="AP021927">
    <property type="protein sequence ID" value="BBQ28540.1"/>
    <property type="molecule type" value="Genomic_DNA"/>
</dbReference>
<dbReference type="GO" id="GO:0005886">
    <property type="term" value="C:plasma membrane"/>
    <property type="evidence" value="ECO:0007669"/>
    <property type="project" value="UniProtKB-SubCell"/>
</dbReference>
<dbReference type="InterPro" id="IPR028082">
    <property type="entry name" value="Peripla_BP_I"/>
</dbReference>
<gene>
    <name evidence="7" type="ORF">WP2W18E01_01220</name>
</gene>
<reference evidence="7 8" key="1">
    <citation type="submission" date="2019-12" db="EMBL/GenBank/DDBJ databases">
        <title>complete genome sequences of Aeromonas caviae str. WP2-W18-ESBL-01 isolated from wastewater treatment plant effluent.</title>
        <authorList>
            <person name="Sekizuka T."/>
            <person name="Itokawa K."/>
            <person name="Yatsu K."/>
            <person name="Inamine Y."/>
            <person name="Kuroda M."/>
        </authorList>
    </citation>
    <scope>NUCLEOTIDE SEQUENCE [LARGE SCALE GENOMIC DNA]</scope>
    <source>
        <strain evidence="7 8">WP2-W18-ESBL-01</strain>
    </source>
</reference>
<dbReference type="PANTHER" id="PTHR34296:SF2">
    <property type="entry name" value="ABC TRANSPORTER GUANOSINE-BINDING PROTEIN NUPN"/>
    <property type="match status" value="1"/>
</dbReference>
<dbReference type="CDD" id="cd06354">
    <property type="entry name" value="PBP1_PrnA-like"/>
    <property type="match status" value="1"/>
</dbReference>
<evidence type="ECO:0000313" key="7">
    <source>
        <dbReference type="EMBL" id="BBQ28540.1"/>
    </source>
</evidence>
<dbReference type="InterPro" id="IPR050957">
    <property type="entry name" value="BMP_lipoprotein"/>
</dbReference>
<organism evidence="7 8">
    <name type="scientific">Aeromonas caviae</name>
    <name type="common">Aeromonas punctata</name>
    <dbReference type="NCBI Taxonomy" id="648"/>
    <lineage>
        <taxon>Bacteria</taxon>
        <taxon>Pseudomonadati</taxon>
        <taxon>Pseudomonadota</taxon>
        <taxon>Gammaproteobacteria</taxon>
        <taxon>Aeromonadales</taxon>
        <taxon>Aeromonadaceae</taxon>
        <taxon>Aeromonas</taxon>
    </lineage>
</organism>
<keyword evidence="5" id="KW-0472">Membrane</keyword>
<evidence type="ECO:0000256" key="4">
    <source>
        <dbReference type="ARBA" id="ARBA00022729"/>
    </source>
</evidence>
<dbReference type="Gene3D" id="3.40.50.2300">
    <property type="match status" value="2"/>
</dbReference>
<name>A0A3N9YNV1_AERCA</name>
<evidence type="ECO:0000256" key="6">
    <source>
        <dbReference type="ARBA" id="ARBA00023288"/>
    </source>
</evidence>
<dbReference type="InterPro" id="IPR003760">
    <property type="entry name" value="PnrA-like"/>
</dbReference>
<dbReference type="PANTHER" id="PTHR34296">
    <property type="entry name" value="TRANSCRIPTIONAL ACTIVATOR PROTEIN MED"/>
    <property type="match status" value="1"/>
</dbReference>
<evidence type="ECO:0000313" key="8">
    <source>
        <dbReference type="Proteomes" id="UP000515756"/>
    </source>
</evidence>
<evidence type="ECO:0000256" key="2">
    <source>
        <dbReference type="ARBA" id="ARBA00008610"/>
    </source>
</evidence>
<dbReference type="KEGG" id="acav:VI35_20305"/>
<protein>
    <submittedName>
        <fullName evidence="7">BMP family ABC transporter substrate-binding protein</fullName>
    </submittedName>
</protein>
<sequence>MIPLTNGLAHLQLASVLYDLPRQVVDPHITIKDTIVTKVLKLATVAALTLAALSAQAASEPAVIYDTAGKFDKSFNEAVFRNGVEVYNKDKGVKVKEFEPQNEAQREQGLRRLASRGNGPIVAVGFNMGSAVEKVATEFPNTQFTIIDMVVDKPNVQSLIFKEHEGSFLVGALAAIASKTGKVGFVGGMDIPLIRKFQCGYEQGAKYINPKIDVYQNMTGSTPAAFADPAKGAELAKSQFAKGADVVYAAAGGTGIGVYQAAKDEGKLAIGVDSNQNHLQPGTMLTSMVKSVGLAAYKSWDDAAKGSWKPGIQSLGLAEGGVDWALDENNAKLITPEMKAKVESIKADIIAGKIKVHDYMSDNSCKY</sequence>
<evidence type="ECO:0000256" key="5">
    <source>
        <dbReference type="ARBA" id="ARBA00023136"/>
    </source>
</evidence>
<dbReference type="Pfam" id="PF02608">
    <property type="entry name" value="Bmp"/>
    <property type="match status" value="1"/>
</dbReference>
<keyword evidence="6" id="KW-0449">Lipoprotein</keyword>
<dbReference type="SUPFAM" id="SSF53822">
    <property type="entry name" value="Periplasmic binding protein-like I"/>
    <property type="match status" value="1"/>
</dbReference>
<comment type="similarity">
    <text evidence="2">Belongs to the BMP lipoprotein family.</text>
</comment>
<dbReference type="Proteomes" id="UP000515756">
    <property type="component" value="Chromosome"/>
</dbReference>
<accession>A0A3N9YNV1</accession>
<dbReference type="AlphaFoldDB" id="A0A3N9YNV1"/>
<keyword evidence="3" id="KW-1003">Cell membrane</keyword>
<evidence type="ECO:0000256" key="1">
    <source>
        <dbReference type="ARBA" id="ARBA00004193"/>
    </source>
</evidence>
<evidence type="ECO:0000256" key="3">
    <source>
        <dbReference type="ARBA" id="ARBA00022475"/>
    </source>
</evidence>
<comment type="subcellular location">
    <subcellularLocation>
        <location evidence="1">Cell membrane</location>
        <topology evidence="1">Lipid-anchor</topology>
    </subcellularLocation>
</comment>
<proteinExistence type="inferred from homology"/>
<keyword evidence="4" id="KW-0732">Signal</keyword>